<keyword evidence="2" id="KW-0808">Transferase</keyword>
<protein>
    <recommendedName>
        <fullName evidence="7">GRF-type domain-containing protein</fullName>
    </recommendedName>
</protein>
<reference evidence="8 9" key="2">
    <citation type="submission" date="2020-07" db="EMBL/GenBank/DDBJ databases">
        <title>Genome assembly of wild tea tree DASZ reveals pedigree and selection history of tea varieties.</title>
        <authorList>
            <person name="Zhang W."/>
        </authorList>
    </citation>
    <scope>NUCLEOTIDE SEQUENCE [LARGE SCALE GENOMIC DNA]</scope>
    <source>
        <strain evidence="9">cv. G240</strain>
        <tissue evidence="8">Leaf</tissue>
    </source>
</reference>
<dbReference type="PANTHER" id="PTHR31623:SF83">
    <property type="entry name" value="ACETYL-COA-BENZYLALCOHOL ACETYLTRANSFERASE-LIKE"/>
    <property type="match status" value="1"/>
</dbReference>
<dbReference type="EMBL" id="JACBKZ010000006">
    <property type="protein sequence ID" value="KAF5948515.1"/>
    <property type="molecule type" value="Genomic_DNA"/>
</dbReference>
<accession>A0A7J7H7J4</accession>
<evidence type="ECO:0000313" key="9">
    <source>
        <dbReference type="Proteomes" id="UP000593564"/>
    </source>
</evidence>
<dbReference type="InterPro" id="IPR023213">
    <property type="entry name" value="CAT-like_dom_sf"/>
</dbReference>
<dbReference type="Pfam" id="PF06839">
    <property type="entry name" value="Zn_ribbon_GRF"/>
    <property type="match status" value="1"/>
</dbReference>
<evidence type="ECO:0000256" key="3">
    <source>
        <dbReference type="ARBA" id="ARBA00022723"/>
    </source>
</evidence>
<dbReference type="AlphaFoldDB" id="A0A7J7H7J4"/>
<comment type="similarity">
    <text evidence="1">Belongs to the plant acyltransferase family.</text>
</comment>
<sequence length="681" mass="76929">MELADATGLSLKASHDLISTQAGGKEFVGFTREDQKSYLRVKRQRDLQYGKAAFAKVNLNLNALLHQRRPFLPKSSVICEASETREREREAERRAFDPPLITAATPLPLPRCCRCHAAASPYSNRLKEKSTGKKMSTSNASMTDISEIQFSNRKCRCGVRAAFRISESVDNPGMLYFACSSNNTNGCGFFQWWMPVAKQRQWLKMIREENDGNCNINPLVNEVIVSNDELKEIVTKLTKESKQMVVEITKLQKKLHYAIRWRQRLDDGGDDWTAAMLASPIHFGILFFFLSDGQQDTDHNPRLCDQLENSLSKTLTRFYPLAGRYSKPDFSVDCGDQGVEVSRARVNGHLSEIVHGRPETRLLDTFVPSIIDLVRPVLAIQINMFQCGGIALGIRILHSMGDGVSLLTFLQEWADTTRKPLNQPIYYPSFELASLFPGRELVGLKPEQSSNTVANKKLVTKSFLFDGVTIYALKAEATHPHLGRQPSKVQVLTAYIWRTLIHIARAKHGHPRPSLLSFAMSLRGRIRFPTPEKSYGTLVGHTTALFMAEESEIELGKLVSLLRNSIRKTGEDFAKARDGGEIYAMLIDYYNEIGGDRPREVDLCRFTSWCGFDCYDIDFGWGKPSWVATVSKSVELVFLLDNKCGDGIETWVTLNEEDMIEFERHYQDLCNRSPVKICGKL</sequence>
<dbReference type="Proteomes" id="UP000593564">
    <property type="component" value="Unassembled WGS sequence"/>
</dbReference>
<dbReference type="InterPro" id="IPR010666">
    <property type="entry name" value="Znf_GRF"/>
</dbReference>
<dbReference type="GO" id="GO:0008270">
    <property type="term" value="F:zinc ion binding"/>
    <property type="evidence" value="ECO:0007669"/>
    <property type="project" value="UniProtKB-KW"/>
</dbReference>
<organism evidence="8 9">
    <name type="scientific">Camellia sinensis</name>
    <name type="common">Tea plant</name>
    <name type="synonym">Thea sinensis</name>
    <dbReference type="NCBI Taxonomy" id="4442"/>
    <lineage>
        <taxon>Eukaryota</taxon>
        <taxon>Viridiplantae</taxon>
        <taxon>Streptophyta</taxon>
        <taxon>Embryophyta</taxon>
        <taxon>Tracheophyta</taxon>
        <taxon>Spermatophyta</taxon>
        <taxon>Magnoliopsida</taxon>
        <taxon>eudicotyledons</taxon>
        <taxon>Gunneridae</taxon>
        <taxon>Pentapetalae</taxon>
        <taxon>asterids</taxon>
        <taxon>Ericales</taxon>
        <taxon>Theaceae</taxon>
        <taxon>Camellia</taxon>
    </lineage>
</organism>
<keyword evidence="4" id="KW-0863">Zinc-finger</keyword>
<evidence type="ECO:0000256" key="5">
    <source>
        <dbReference type="ARBA" id="ARBA00022833"/>
    </source>
</evidence>
<reference evidence="9" key="1">
    <citation type="journal article" date="2020" name="Nat. Commun.">
        <title>Genome assembly of wild tea tree DASZ reveals pedigree and selection history of tea varieties.</title>
        <authorList>
            <person name="Zhang W."/>
            <person name="Zhang Y."/>
            <person name="Qiu H."/>
            <person name="Guo Y."/>
            <person name="Wan H."/>
            <person name="Zhang X."/>
            <person name="Scossa F."/>
            <person name="Alseekh S."/>
            <person name="Zhang Q."/>
            <person name="Wang P."/>
            <person name="Xu L."/>
            <person name="Schmidt M.H."/>
            <person name="Jia X."/>
            <person name="Li D."/>
            <person name="Zhu A."/>
            <person name="Guo F."/>
            <person name="Chen W."/>
            <person name="Ni D."/>
            <person name="Usadel B."/>
            <person name="Fernie A.R."/>
            <person name="Wen W."/>
        </authorList>
    </citation>
    <scope>NUCLEOTIDE SEQUENCE [LARGE SCALE GENOMIC DNA]</scope>
    <source>
        <strain evidence="9">cv. G240</strain>
    </source>
</reference>
<evidence type="ECO:0000313" key="8">
    <source>
        <dbReference type="EMBL" id="KAF5948515.1"/>
    </source>
</evidence>
<evidence type="ECO:0000256" key="1">
    <source>
        <dbReference type="ARBA" id="ARBA00009861"/>
    </source>
</evidence>
<dbReference type="Pfam" id="PF02458">
    <property type="entry name" value="Transferase"/>
    <property type="match status" value="1"/>
</dbReference>
<dbReference type="Gene3D" id="3.30.559.10">
    <property type="entry name" value="Chloramphenicol acetyltransferase-like domain"/>
    <property type="match status" value="2"/>
</dbReference>
<keyword evidence="5" id="KW-0862">Zinc</keyword>
<evidence type="ECO:0000256" key="4">
    <source>
        <dbReference type="ARBA" id="ARBA00022771"/>
    </source>
</evidence>
<evidence type="ECO:0000256" key="6">
    <source>
        <dbReference type="ARBA" id="ARBA00023315"/>
    </source>
</evidence>
<name>A0A7J7H7J4_CAMSI</name>
<dbReference type="GO" id="GO:0016746">
    <property type="term" value="F:acyltransferase activity"/>
    <property type="evidence" value="ECO:0007669"/>
    <property type="project" value="UniProtKB-KW"/>
</dbReference>
<dbReference type="PANTHER" id="PTHR31623">
    <property type="entry name" value="F21J9.9"/>
    <property type="match status" value="1"/>
</dbReference>
<keyword evidence="3" id="KW-0479">Metal-binding</keyword>
<proteinExistence type="inferred from homology"/>
<evidence type="ECO:0000256" key="2">
    <source>
        <dbReference type="ARBA" id="ARBA00022679"/>
    </source>
</evidence>
<keyword evidence="9" id="KW-1185">Reference proteome</keyword>
<evidence type="ECO:0000259" key="7">
    <source>
        <dbReference type="Pfam" id="PF06839"/>
    </source>
</evidence>
<keyword evidence="6" id="KW-0012">Acyltransferase</keyword>
<comment type="caution">
    <text evidence="8">The sequence shown here is derived from an EMBL/GenBank/DDBJ whole genome shotgun (WGS) entry which is preliminary data.</text>
</comment>
<gene>
    <name evidence="8" type="ORF">HYC85_014472</name>
</gene>
<feature type="domain" description="GRF-type" evidence="7">
    <location>
        <begin position="154"/>
        <end position="192"/>
    </location>
</feature>